<evidence type="ECO:0000313" key="1">
    <source>
        <dbReference type="EMBL" id="ALU44711.1"/>
    </source>
</evidence>
<name>A0A0U3IC77_9GAMM</name>
<dbReference type="Proteomes" id="UP000069015">
    <property type="component" value="Chromosome 1"/>
</dbReference>
<sequence length="1369" mass="157248">MANNRLKTQLQAILFADTEQFWLNLHRHKYHQLLEELTGWELLQNQPKDEQLSYWQLLQTIAFLRHKIERLHEQLQGHDADYQSFVERLGKAELATEKQLHILKYAETLGASGTQLQKDKQAFSRWFDEGAVIGRYQTLVADLEQDLRFLIAKLGALTIRYLRLSQDNLDEARKKLDLQPFFLRLMATSNNAHVRHGMIRALVNQVSVINECKADPDLDGELVAELIELLDAENTPYQAVVDILEILIHQRPTFVRSYMWAYVEASLSGTTPAQKHSDQLFIVAAMPRILANKYPLEERDIPLLRELAKHPFARVRQVCIEQLRNLPDALAREILEKRFKDETANAVRFTLVKQLTAARFSASRYAFGLWCTHLLGEECLEVKRILLEQSPRLMLNEAVEATLDDTSNNQDAVLMQRYIGVLNQALEHEPDLAVRRYITRTREQLFSFTQQSLHVQLAQRVAEHETVYLPGDIDQDTLGRALSMLAQHEQSFNAYQDKQGWRVVIGYKRRRRFWRVWHEFFTPSTDKRQSFSHTSAKIPSAQLHVPSCTTAEISATNVPGEALYHLKEASARPHLPLPDYLLSVLSQDNIKASKKSYTPDGILIVTPPKHLWQRVRAYWQLSVQYADIDGLRKGNMLEQQNYLARIRKLGFGLEFKPYGSELDCSFEVESGIANLFARAGVPGVLVNLGYSFKEYLYSIYQNSIGQLVFFVSTFILYFWMRHVRLNRKIRTNRAKIPVTIGGWGTRGKSGTERIKAALFSSLALRVVTKTTGCEAMMIFARSSGEQYELPLFRPFDKASIWEQSDVLAFARSVRADVFLWECMGLTPRYVRILRRWMRDNFTTITNTYPDHEDILGPSGVDVAQEMAAFIGSHTQIFTAEQTMAPILNRAAEHKQSTLIQLHWGEGFQITPDVRALYPYEEHPDNIALVCKMAQYIGIDKDYVYKETAERIVPDVGVLQHFTKAPVDHLTQSFVNSMSANERLATLENWRRLGLFELNDKPETQTIALLNNRNDRVARSKVFAQLLIEDLSFDHIVVIGSNVDGFEAYLDQALNTRLSRLIGNNDKQDLMRLLTQWKYNASPEHYIDQLNALLDTPWLETAHLYDEDLLGLALTEHIEAKVQQRIIQLRIQNWQLAQSLLNLEDLTSHQKQLEHVLSSILNSKLLLLDNPHITADDLTNRIARLGLAGQHQLIVGMQNIKGPGLNYVYAWQHWHTLHASCERLLEPQISHAQFRRDLNKLTQLDKVNRIERDYFSKMLQTLSKLPQAQSEFAQAELSHLAERLTQQSASNDQTAGPENLPGFTRFILQVVESFLDAGAAVKRKKTAQQVYEDIASQRITPERAITVLAALNRGQKPGWLTDRWLNRGQD</sequence>
<dbReference type="GO" id="GO:0016020">
    <property type="term" value="C:membrane"/>
    <property type="evidence" value="ECO:0007669"/>
    <property type="project" value="InterPro"/>
</dbReference>
<dbReference type="PRINTS" id="PR01758">
    <property type="entry name" value="CAPSULEPROTB"/>
</dbReference>
<dbReference type="KEGG" id="prr:AT705_18235"/>
<dbReference type="InterPro" id="IPR008337">
    <property type="entry name" value="Capsule_biosynth_CapB"/>
</dbReference>
<protein>
    <submittedName>
        <fullName evidence="1">Poly-gamma-glutamate synthase PgsB</fullName>
    </submittedName>
</protein>
<reference evidence="1 2" key="1">
    <citation type="submission" date="2015-12" db="EMBL/GenBank/DDBJ databases">
        <title>Complete genome sequence of Pseudoalteromonas rubra SCSIO 6842, harboring a conjugative plasmid.</title>
        <authorList>
            <person name="Li B."/>
            <person name="Wang X."/>
        </authorList>
    </citation>
    <scope>NUCLEOTIDE SEQUENCE [LARGE SCALE GENOMIC DNA]</scope>
    <source>
        <strain evidence="1 2">SCSIO 6842</strain>
    </source>
</reference>
<accession>A0A0U3IC77</accession>
<organism evidence="1 2">
    <name type="scientific">Pseudoalteromonas rubra</name>
    <dbReference type="NCBI Taxonomy" id="43658"/>
    <lineage>
        <taxon>Bacteria</taxon>
        <taxon>Pseudomonadati</taxon>
        <taxon>Pseudomonadota</taxon>
        <taxon>Gammaproteobacteria</taxon>
        <taxon>Alteromonadales</taxon>
        <taxon>Pseudoalteromonadaceae</taxon>
        <taxon>Pseudoalteromonas</taxon>
    </lineage>
</organism>
<gene>
    <name evidence="1" type="ORF">AT705_18235</name>
</gene>
<dbReference type="GO" id="GO:0045227">
    <property type="term" value="P:capsule polysaccharide biosynthetic process"/>
    <property type="evidence" value="ECO:0007669"/>
    <property type="project" value="InterPro"/>
</dbReference>
<dbReference type="RefSeq" id="WP_058797681.1">
    <property type="nucleotide sequence ID" value="NZ_CP013611.1"/>
</dbReference>
<dbReference type="InterPro" id="IPR016024">
    <property type="entry name" value="ARM-type_fold"/>
</dbReference>
<proteinExistence type="predicted"/>
<dbReference type="EMBL" id="CP013611">
    <property type="protein sequence ID" value="ALU44711.1"/>
    <property type="molecule type" value="Genomic_DNA"/>
</dbReference>
<dbReference type="Gene3D" id="1.25.10.10">
    <property type="entry name" value="Leucine-rich Repeat Variant"/>
    <property type="match status" value="1"/>
</dbReference>
<dbReference type="SUPFAM" id="SSF48371">
    <property type="entry name" value="ARM repeat"/>
    <property type="match status" value="1"/>
</dbReference>
<dbReference type="InterPro" id="IPR011989">
    <property type="entry name" value="ARM-like"/>
</dbReference>
<evidence type="ECO:0000313" key="2">
    <source>
        <dbReference type="Proteomes" id="UP000069015"/>
    </source>
</evidence>